<dbReference type="EMBL" id="BAFB01000037">
    <property type="protein sequence ID" value="GAB33068.1"/>
    <property type="molecule type" value="Genomic_DNA"/>
</dbReference>
<dbReference type="Proteomes" id="UP000005038">
    <property type="component" value="Unassembled WGS sequence"/>
</dbReference>
<dbReference type="RefSeq" id="WP_007237327.1">
    <property type="nucleotide sequence ID" value="NZ_BAFB01000037.1"/>
</dbReference>
<name>H5THW0_GORO1</name>
<keyword evidence="2" id="KW-1185">Reference proteome</keyword>
<dbReference type="InterPro" id="IPR036390">
    <property type="entry name" value="WH_DNA-bd_sf"/>
</dbReference>
<evidence type="ECO:0000313" key="1">
    <source>
        <dbReference type="EMBL" id="GAB33068.1"/>
    </source>
</evidence>
<dbReference type="OrthoDB" id="3731942at2"/>
<organism evidence="1 2">
    <name type="scientific">Gordonia otitidis (strain DSM 44809 / CCUG 52243 / JCM 12355 / NBRC 100426 / IFM 10032)</name>
    <dbReference type="NCBI Taxonomy" id="1108044"/>
    <lineage>
        <taxon>Bacteria</taxon>
        <taxon>Bacillati</taxon>
        <taxon>Actinomycetota</taxon>
        <taxon>Actinomycetes</taxon>
        <taxon>Mycobacteriales</taxon>
        <taxon>Gordoniaceae</taxon>
        <taxon>Gordonia</taxon>
    </lineage>
</organism>
<feature type="non-terminal residue" evidence="1">
    <location>
        <position position="113"/>
    </location>
</feature>
<evidence type="ECO:0008006" key="3">
    <source>
        <dbReference type="Google" id="ProtNLM"/>
    </source>
</evidence>
<reference evidence="1" key="1">
    <citation type="submission" date="2012-02" db="EMBL/GenBank/DDBJ databases">
        <title>Whole genome shotgun sequence of Gordonia otitidis NBRC 100426.</title>
        <authorList>
            <person name="Yoshida I."/>
            <person name="Hosoyama A."/>
            <person name="Tsuchikane K."/>
            <person name="Katsumata H."/>
            <person name="Yamazaki S."/>
            <person name="Fujita N."/>
        </authorList>
    </citation>
    <scope>NUCLEOTIDE SEQUENCE [LARGE SCALE GENOMIC DNA]</scope>
    <source>
        <strain evidence="1">NBRC 100426</strain>
    </source>
</reference>
<accession>H5THW0</accession>
<sequence length="113" mass="12496">MATRKKSPVLEWRAAFGQSGAPGPVRNIMLALADFADNTSLEAWPSEQRLAEIAGVTTRTVRRNIAEAKGKGWVVQVRKGTQGRRGEPGRTNRYRLTVGESWRTESPDIDDGM</sequence>
<dbReference type="AlphaFoldDB" id="H5THW0"/>
<protein>
    <recommendedName>
        <fullName evidence="3">Helix-turn-helix domain-containing protein</fullName>
    </recommendedName>
</protein>
<dbReference type="STRING" id="1108044.GOOTI_037_00050"/>
<dbReference type="SUPFAM" id="SSF46785">
    <property type="entry name" value="Winged helix' DNA-binding domain"/>
    <property type="match status" value="1"/>
</dbReference>
<proteinExistence type="predicted"/>
<gene>
    <name evidence="1" type="ORF">GOOTI_037_00050</name>
</gene>
<evidence type="ECO:0000313" key="2">
    <source>
        <dbReference type="Proteomes" id="UP000005038"/>
    </source>
</evidence>
<comment type="caution">
    <text evidence="1">The sequence shown here is derived from an EMBL/GenBank/DDBJ whole genome shotgun (WGS) entry which is preliminary data.</text>
</comment>
<dbReference type="Pfam" id="PF13730">
    <property type="entry name" value="HTH_36"/>
    <property type="match status" value="1"/>
</dbReference>